<evidence type="ECO:0000313" key="2">
    <source>
        <dbReference type="Proteomes" id="UP000649753"/>
    </source>
</evidence>
<reference evidence="1" key="1">
    <citation type="submission" date="2020-10" db="EMBL/GenBank/DDBJ databases">
        <title>Sequencing the genomes of 1000 actinobacteria strains.</title>
        <authorList>
            <person name="Klenk H.-P."/>
        </authorList>
    </citation>
    <scope>NUCLEOTIDE SEQUENCE</scope>
    <source>
        <strain evidence="1">DSM 46832</strain>
    </source>
</reference>
<accession>A0A927QW35</accession>
<dbReference type="AlphaFoldDB" id="A0A927QW35"/>
<proteinExistence type="predicted"/>
<comment type="caution">
    <text evidence="1">The sequence shown here is derived from an EMBL/GenBank/DDBJ whole genome shotgun (WGS) entry which is preliminary data.</text>
</comment>
<name>A0A927QW35_9ACTN</name>
<keyword evidence="2" id="KW-1185">Reference proteome</keyword>
<dbReference type="Proteomes" id="UP000649753">
    <property type="component" value="Unassembled WGS sequence"/>
</dbReference>
<dbReference type="EMBL" id="JADBEB010000001">
    <property type="protein sequence ID" value="MBE1485072.1"/>
    <property type="molecule type" value="Genomic_DNA"/>
</dbReference>
<sequence length="110" mass="12153">MTQPDAETIKMAREALMSDAATWYEAAEVMTKAAHEAASLTLTGFHFGYLPNRQGVGQRYTEAQDFFVRVLNEGAVTMTVMATKLRAVLDNYDRADSGASVRMERAGDQQ</sequence>
<gene>
    <name evidence="1" type="ORF">H4W31_000710</name>
</gene>
<dbReference type="RefSeq" id="WP_192765334.1">
    <property type="nucleotide sequence ID" value="NZ_JADBEB010000001.1"/>
</dbReference>
<evidence type="ECO:0000313" key="1">
    <source>
        <dbReference type="EMBL" id="MBE1485072.1"/>
    </source>
</evidence>
<organism evidence="1 2">
    <name type="scientific">Plantactinospora soyae</name>
    <dbReference type="NCBI Taxonomy" id="1544732"/>
    <lineage>
        <taxon>Bacteria</taxon>
        <taxon>Bacillati</taxon>
        <taxon>Actinomycetota</taxon>
        <taxon>Actinomycetes</taxon>
        <taxon>Micromonosporales</taxon>
        <taxon>Micromonosporaceae</taxon>
        <taxon>Plantactinospora</taxon>
    </lineage>
</organism>
<protein>
    <submittedName>
        <fullName evidence="1">Uncharacterized protein</fullName>
    </submittedName>
</protein>